<reference evidence="3 4" key="1">
    <citation type="submission" date="2019-08" db="EMBL/GenBank/DDBJ databases">
        <title>In-depth cultivation of the pig gut microbiome towards novel bacterial diversity and tailored functional studies.</title>
        <authorList>
            <person name="Wylensek D."/>
            <person name="Hitch T.C.A."/>
            <person name="Clavel T."/>
        </authorList>
    </citation>
    <scope>NUCLEOTIDE SEQUENCE [LARGE SCALE GENOMIC DNA]</scope>
    <source>
        <strain evidence="3 4">BL-389-WT-3D</strain>
    </source>
</reference>
<evidence type="ECO:0000256" key="2">
    <source>
        <dbReference type="SAM" id="Phobius"/>
    </source>
</evidence>
<proteinExistence type="predicted"/>
<dbReference type="AlphaFoldDB" id="A0A844FCN0"/>
<evidence type="ECO:0000313" key="3">
    <source>
        <dbReference type="EMBL" id="MSS40834.1"/>
    </source>
</evidence>
<evidence type="ECO:0000256" key="1">
    <source>
        <dbReference type="SAM" id="MobiDB-lite"/>
    </source>
</evidence>
<dbReference type="InterPro" id="IPR019198">
    <property type="entry name" value="Beta_propeller_containing"/>
</dbReference>
<keyword evidence="2" id="KW-0472">Membrane</keyword>
<feature type="compositionally biased region" description="Polar residues" evidence="1">
    <location>
        <begin position="118"/>
        <end position="128"/>
    </location>
</feature>
<dbReference type="Pfam" id="PF09826">
    <property type="entry name" value="Beta_propel"/>
    <property type="match status" value="1"/>
</dbReference>
<organism evidence="3 4">
    <name type="scientific">Clostridium scindens (strain JCM 10418 / VPI 12708)</name>
    <dbReference type="NCBI Taxonomy" id="29347"/>
    <lineage>
        <taxon>Bacteria</taxon>
        <taxon>Bacillati</taxon>
        <taxon>Bacillota</taxon>
        <taxon>Clostridia</taxon>
        <taxon>Lachnospirales</taxon>
        <taxon>Lachnospiraceae</taxon>
    </lineage>
</organism>
<feature type="compositionally biased region" description="Polar residues" evidence="1">
    <location>
        <begin position="77"/>
        <end position="91"/>
    </location>
</feature>
<dbReference type="Proteomes" id="UP000462363">
    <property type="component" value="Unassembled WGS sequence"/>
</dbReference>
<evidence type="ECO:0008006" key="5">
    <source>
        <dbReference type="Google" id="ProtNLM"/>
    </source>
</evidence>
<keyword evidence="2" id="KW-1133">Transmembrane helix</keyword>
<feature type="region of interest" description="Disordered" evidence="1">
    <location>
        <begin position="67"/>
        <end position="91"/>
    </location>
</feature>
<feature type="transmembrane region" description="Helical" evidence="2">
    <location>
        <begin position="46"/>
        <end position="66"/>
    </location>
</feature>
<accession>A0A844FCN0</accession>
<protein>
    <recommendedName>
        <fullName evidence="5">Secreted protein containing C-terminal beta-propeller domain distantly related to WD-40 repeats</fullName>
    </recommendedName>
</protein>
<dbReference type="InterPro" id="IPR011044">
    <property type="entry name" value="Quino_amine_DH_bsu"/>
</dbReference>
<dbReference type="SUPFAM" id="SSF50969">
    <property type="entry name" value="YVTN repeat-like/Quinoprotein amine dehydrogenase"/>
    <property type="match status" value="1"/>
</dbReference>
<name>A0A844FCN0_CLOSV</name>
<dbReference type="InterPro" id="IPR014441">
    <property type="entry name" value="UCP006425_b-propeller"/>
</dbReference>
<comment type="caution">
    <text evidence="3">The sequence shown here is derived from an EMBL/GenBank/DDBJ whole genome shotgun (WGS) entry which is preliminary data.</text>
</comment>
<feature type="region of interest" description="Disordered" evidence="1">
    <location>
        <begin position="115"/>
        <end position="173"/>
    </location>
</feature>
<sequence length="646" mass="71752">MDRKEREIIDRIKDRADEIKAADSLSPDHVKEMLEGKKQKKRLRPYQVTALAAACLAVVIAGAVWGSRDGTPDKSKPSGSRSSQISDSKQIASANSYDEIYEYIERYQKEMKTREFVTSDSGTKTLESTAPDNASGNASSAPNAGTKSSDAGVAHEESAEYSRTNVRQEGVDEGDVVKTDGKYLYVLKDSRQEVSIVKADGKDMEEAGSIKADDASQIQEIYLQPDSGKLVLICSKFDVLEDGDYPSGRGFYNTQSVEAVTYDVRDASSPREEGRVTQSGNYSSSRMANGYLYLFSEFYTGQELRKSEPGTFVPMVNGEVLAKDDIFLPPVLQANMYEVITSVDLDHPKETKDSKAIFSNGGQAYVSNENIYFYETQWGYPKGDTTTVRKVAYKNGELKAIAQGKFDGYLKDSFCIDEYEGNLRVVTTKGDDNSVYVLDKNLEVIGSIEGLAEDEQVYSARFMGDTGYFVTFRQMDPLFSVDLSDPKNPKILGALKIPGFSEYLHFYGEDRLLGIGMDVDEKAQSTDGIKLTMFDISNKADVKEADTYVLENVYSTDVSYDYKAALVDQERNLIGFAGYTQGGRHYYLFSYDDNSGFVCNMDEEINGNGVQGARGVYIKEVLYVVQGNIIEAYSLEDYKKIGDIIL</sequence>
<dbReference type="RefSeq" id="WP_154323277.1">
    <property type="nucleotide sequence ID" value="NZ_CAMAAA010000020.1"/>
</dbReference>
<dbReference type="PIRSF" id="PIRSF006425">
    <property type="entry name" value="UCP006425_WD40"/>
    <property type="match status" value="1"/>
</dbReference>
<gene>
    <name evidence="3" type="ORF">FYJ37_10870</name>
</gene>
<keyword evidence="2" id="KW-0812">Transmembrane</keyword>
<evidence type="ECO:0000313" key="4">
    <source>
        <dbReference type="Proteomes" id="UP000462363"/>
    </source>
</evidence>
<feature type="compositionally biased region" description="Low complexity" evidence="1">
    <location>
        <begin position="130"/>
        <end position="145"/>
    </location>
</feature>
<dbReference type="EMBL" id="VUMB01000021">
    <property type="protein sequence ID" value="MSS40834.1"/>
    <property type="molecule type" value="Genomic_DNA"/>
</dbReference>